<dbReference type="Gene3D" id="3.30.420.10">
    <property type="entry name" value="Ribonuclease H-like superfamily/Ribonuclease H"/>
    <property type="match status" value="1"/>
</dbReference>
<dbReference type="EMBL" id="CP136890">
    <property type="protein sequence ID" value="WOK93872.1"/>
    <property type="molecule type" value="Genomic_DNA"/>
</dbReference>
<accession>A0AAQ3JRH5</accession>
<dbReference type="GO" id="GO:0003676">
    <property type="term" value="F:nucleic acid binding"/>
    <property type="evidence" value="ECO:0007669"/>
    <property type="project" value="InterPro"/>
</dbReference>
<evidence type="ECO:0000313" key="2">
    <source>
        <dbReference type="EMBL" id="WOK93872.1"/>
    </source>
</evidence>
<dbReference type="InterPro" id="IPR012337">
    <property type="entry name" value="RNaseH-like_sf"/>
</dbReference>
<dbReference type="AlphaFoldDB" id="A0AAQ3JRH5"/>
<dbReference type="Proteomes" id="UP001327560">
    <property type="component" value="Chromosome 1"/>
</dbReference>
<gene>
    <name evidence="2" type="ORF">Cni_G02573</name>
</gene>
<organism evidence="2 3">
    <name type="scientific">Canna indica</name>
    <name type="common">Indian-shot</name>
    <dbReference type="NCBI Taxonomy" id="4628"/>
    <lineage>
        <taxon>Eukaryota</taxon>
        <taxon>Viridiplantae</taxon>
        <taxon>Streptophyta</taxon>
        <taxon>Embryophyta</taxon>
        <taxon>Tracheophyta</taxon>
        <taxon>Spermatophyta</taxon>
        <taxon>Magnoliopsida</taxon>
        <taxon>Liliopsida</taxon>
        <taxon>Zingiberales</taxon>
        <taxon>Cannaceae</taxon>
        <taxon>Canna</taxon>
    </lineage>
</organism>
<dbReference type="InterPro" id="IPR001584">
    <property type="entry name" value="Integrase_cat-core"/>
</dbReference>
<evidence type="ECO:0000313" key="3">
    <source>
        <dbReference type="Proteomes" id="UP001327560"/>
    </source>
</evidence>
<name>A0AAQ3JRH5_9LILI</name>
<dbReference type="PANTHER" id="PTHR37984">
    <property type="entry name" value="PROTEIN CBG26694"/>
    <property type="match status" value="1"/>
</dbReference>
<protein>
    <recommendedName>
        <fullName evidence="1">Integrase catalytic domain-containing protein</fullName>
    </recommendedName>
</protein>
<dbReference type="PROSITE" id="PS50994">
    <property type="entry name" value="INTEGRASE"/>
    <property type="match status" value="1"/>
</dbReference>
<reference evidence="2 3" key="1">
    <citation type="submission" date="2023-10" db="EMBL/GenBank/DDBJ databases">
        <title>Chromosome-scale genome assembly provides insights into flower coloration mechanisms of Canna indica.</title>
        <authorList>
            <person name="Li C."/>
        </authorList>
    </citation>
    <scope>NUCLEOTIDE SEQUENCE [LARGE SCALE GENOMIC DNA]</scope>
    <source>
        <tissue evidence="2">Flower</tissue>
    </source>
</reference>
<dbReference type="PANTHER" id="PTHR37984:SF5">
    <property type="entry name" value="PROTEIN NYNRIN-LIKE"/>
    <property type="match status" value="1"/>
</dbReference>
<evidence type="ECO:0000259" key="1">
    <source>
        <dbReference type="PROSITE" id="PS50994"/>
    </source>
</evidence>
<dbReference type="GO" id="GO:0015074">
    <property type="term" value="P:DNA integration"/>
    <property type="evidence" value="ECO:0007669"/>
    <property type="project" value="InterPro"/>
</dbReference>
<sequence length="138" mass="16183">MKRDYSLYIKRCDRCYKFSKVSQKHPEPLPSSETSCPFHKWGIDLLGLFPSALGQDKPLASIATEKIKKFVWKKIIWRYDIPRELITDNGTQFTDKRFREFYSDLNIQQLFSIEHRRTNGLAGATNKVILTGLRKKLD</sequence>
<keyword evidence="3" id="KW-1185">Reference proteome</keyword>
<dbReference type="InterPro" id="IPR050951">
    <property type="entry name" value="Retrovirus_Pol_polyprotein"/>
</dbReference>
<dbReference type="SUPFAM" id="SSF53098">
    <property type="entry name" value="Ribonuclease H-like"/>
    <property type="match status" value="1"/>
</dbReference>
<dbReference type="InterPro" id="IPR036397">
    <property type="entry name" value="RNaseH_sf"/>
</dbReference>
<proteinExistence type="predicted"/>
<feature type="domain" description="Integrase catalytic" evidence="1">
    <location>
        <begin position="58"/>
        <end position="138"/>
    </location>
</feature>